<dbReference type="GO" id="GO:0016791">
    <property type="term" value="F:phosphatase activity"/>
    <property type="evidence" value="ECO:0007669"/>
    <property type="project" value="UniProtKB-ARBA"/>
</dbReference>
<dbReference type="SUPFAM" id="SSF53254">
    <property type="entry name" value="Phosphoglycerate mutase-like"/>
    <property type="match status" value="1"/>
</dbReference>
<sequence>LLSSNSDRAIVSAQAMLRGFFPADSKDDQWLNGELWQPLPFHTGPMDAADAVSFIVLNVRGLLPLFEALKVNHVSQVSEAIHNERACQRLVCIFFRDLFRDRKLLYLLYC</sequence>
<accession>A0A183ES20</accession>
<evidence type="ECO:0000313" key="1">
    <source>
        <dbReference type="WBParaSite" id="GPUH_0002379101-mRNA-1"/>
    </source>
</evidence>
<organism evidence="1">
    <name type="scientific">Gongylonema pulchrum</name>
    <dbReference type="NCBI Taxonomy" id="637853"/>
    <lineage>
        <taxon>Eukaryota</taxon>
        <taxon>Metazoa</taxon>
        <taxon>Ecdysozoa</taxon>
        <taxon>Nematoda</taxon>
        <taxon>Chromadorea</taxon>
        <taxon>Rhabditida</taxon>
        <taxon>Spirurina</taxon>
        <taxon>Spiruromorpha</taxon>
        <taxon>Spiruroidea</taxon>
        <taxon>Gongylonematidae</taxon>
        <taxon>Gongylonema</taxon>
    </lineage>
</organism>
<dbReference type="Gene3D" id="3.40.50.1240">
    <property type="entry name" value="Phosphoglycerate mutase-like"/>
    <property type="match status" value="1"/>
</dbReference>
<dbReference type="InterPro" id="IPR029033">
    <property type="entry name" value="His_PPase_superfam"/>
</dbReference>
<name>A0A183ES20_9BILA</name>
<dbReference type="AlphaFoldDB" id="A0A183ES20"/>
<protein>
    <submittedName>
        <fullName evidence="1">RING-type E3 ubiquitin transferase</fullName>
    </submittedName>
</protein>
<reference evidence="1" key="1">
    <citation type="submission" date="2016-06" db="UniProtKB">
        <authorList>
            <consortium name="WormBaseParasite"/>
        </authorList>
    </citation>
    <scope>IDENTIFICATION</scope>
</reference>
<dbReference type="WBParaSite" id="GPUH_0002379101-mRNA-1">
    <property type="protein sequence ID" value="GPUH_0002379101-mRNA-1"/>
    <property type="gene ID" value="GPUH_0002379101"/>
</dbReference>
<proteinExistence type="predicted"/>